<dbReference type="OrthoDB" id="2867965at2"/>
<dbReference type="Proteomes" id="UP000000271">
    <property type="component" value="Chromosome"/>
</dbReference>
<dbReference type="EMBL" id="CP001791">
    <property type="protein sequence ID" value="ADH98001.1"/>
    <property type="molecule type" value="Genomic_DNA"/>
</dbReference>
<protein>
    <submittedName>
        <fullName evidence="1">Uncharacterized protein</fullName>
    </submittedName>
</protein>
<gene>
    <name evidence="1" type="ordered locus">Bsel_0463</name>
</gene>
<organism evidence="1 2">
    <name type="scientific">Bacillus selenitireducens (strain ATCC 700615 / DSM 15326 / MLS10)</name>
    <dbReference type="NCBI Taxonomy" id="439292"/>
    <lineage>
        <taxon>Bacteria</taxon>
        <taxon>Bacillati</taxon>
        <taxon>Bacillota</taxon>
        <taxon>Bacilli</taxon>
        <taxon>Bacillales</taxon>
        <taxon>Bacillaceae</taxon>
        <taxon>Salisediminibacterium</taxon>
    </lineage>
</organism>
<dbReference type="HOGENOM" id="CLU_2116085_0_0_9"/>
<proteinExistence type="predicted"/>
<accession>D6XXE4</accession>
<dbReference type="RefSeq" id="WP_013171430.1">
    <property type="nucleotide sequence ID" value="NC_014219.1"/>
</dbReference>
<evidence type="ECO:0000313" key="2">
    <source>
        <dbReference type="Proteomes" id="UP000000271"/>
    </source>
</evidence>
<sequence>MGQFFIQQNPYDKRLNIKLEGMFSDRDWHGLMESYRKQVEMIEPEEYQIELDCTAFPLAAASQWQWLEEGYQLFDAQAFRRISLIIRESADRLDHSFHEAVMNVRLPKLELRVV</sequence>
<evidence type="ECO:0000313" key="1">
    <source>
        <dbReference type="EMBL" id="ADH98001.1"/>
    </source>
</evidence>
<keyword evidence="2" id="KW-1185">Reference proteome</keyword>
<name>D6XXE4_BACIE</name>
<reference evidence="1" key="1">
    <citation type="submission" date="2009-10" db="EMBL/GenBank/DDBJ databases">
        <title>Complete sequence of Bacillus selenitireducens MLS10.</title>
        <authorList>
            <consortium name="US DOE Joint Genome Institute"/>
            <person name="Lucas S."/>
            <person name="Copeland A."/>
            <person name="Lapidus A."/>
            <person name="Glavina del Rio T."/>
            <person name="Dalin E."/>
            <person name="Tice H."/>
            <person name="Bruce D."/>
            <person name="Goodwin L."/>
            <person name="Pitluck S."/>
            <person name="Sims D."/>
            <person name="Brettin T."/>
            <person name="Detter J.C."/>
            <person name="Han C."/>
            <person name="Larimer F."/>
            <person name="Land M."/>
            <person name="Hauser L."/>
            <person name="Kyrpides N."/>
            <person name="Ovchinnikova G."/>
            <person name="Stolz J."/>
        </authorList>
    </citation>
    <scope>NUCLEOTIDE SEQUENCE [LARGE SCALE GENOMIC DNA]</scope>
    <source>
        <strain evidence="1">MLS10</strain>
    </source>
</reference>
<dbReference type="AlphaFoldDB" id="D6XXE4"/>
<dbReference type="KEGG" id="bse:Bsel_0463"/>